<organism evidence="2 3">
    <name type="scientific">Paracoccus salipaludis</name>
    <dbReference type="NCBI Taxonomy" id="2032623"/>
    <lineage>
        <taxon>Bacteria</taxon>
        <taxon>Pseudomonadati</taxon>
        <taxon>Pseudomonadota</taxon>
        <taxon>Alphaproteobacteria</taxon>
        <taxon>Rhodobacterales</taxon>
        <taxon>Paracoccaceae</taxon>
        <taxon>Paracoccus</taxon>
    </lineage>
</organism>
<feature type="transmembrane region" description="Helical" evidence="1">
    <location>
        <begin position="87"/>
        <end position="106"/>
    </location>
</feature>
<keyword evidence="1" id="KW-0472">Membrane</keyword>
<evidence type="ECO:0008006" key="4">
    <source>
        <dbReference type="Google" id="ProtNLM"/>
    </source>
</evidence>
<reference evidence="2 3" key="1">
    <citation type="submission" date="2017-09" db="EMBL/GenBank/DDBJ databases">
        <title>Paracoccus alkalisoli sp. nov., isolated from saline alkaline soil.</title>
        <authorList>
            <person name="Dong X."/>
            <person name="Zhang G."/>
        </authorList>
    </citation>
    <scope>NUCLEOTIDE SEQUENCE [LARGE SCALE GENOMIC DNA]</scope>
    <source>
        <strain evidence="2 3">WN007</strain>
    </source>
</reference>
<proteinExistence type="predicted"/>
<evidence type="ECO:0000313" key="3">
    <source>
        <dbReference type="Proteomes" id="UP000218023"/>
    </source>
</evidence>
<accession>A0A2A2GG78</accession>
<dbReference type="Proteomes" id="UP000218023">
    <property type="component" value="Unassembled WGS sequence"/>
</dbReference>
<feature type="transmembrane region" description="Helical" evidence="1">
    <location>
        <begin position="118"/>
        <end position="138"/>
    </location>
</feature>
<dbReference type="OrthoDB" id="2955631at2"/>
<dbReference type="EMBL" id="NSJZ01000018">
    <property type="protein sequence ID" value="PAU96200.1"/>
    <property type="molecule type" value="Genomic_DNA"/>
</dbReference>
<sequence>MAAGAIVLSFVMVEVDVWIGIDLRTKPGWFLTFGSEGARAILGAIASSMITVAGLTFSLTMLTLQLASSQFGPRLLRSFLRDRGNQIVLGTFISTFVYCLLVLRTVRGTDEASFVPHLSVATGFALAIASLAVLIFFIHHTAHAIRLESVLSGLAAETRDAIDRLYPARIGEGASRAPGYARSAAAQLPDFDRNGQAVPAGQGGYVQAMDDEALLAVAARHGVVVRVEARPGCFVCEGDALLTVAPLVQVSDALVDELQAAVALGEDRTPRQDLAFSLWRIVEIAQRALSPGINDPTTACYCIDRLEEALCHLAGRETPSAIRCDKTGAARVVARGRGLDELALPIFRAVARYGVGDADVVRRLVSAMEAVAARAPDERATLLELVRAIRAEARARAAIFDAADIDASAGPRAQGRDRGD</sequence>
<name>A0A2A2GG78_9RHOB</name>
<protein>
    <recommendedName>
        <fullName evidence="4">DUF2254 domain-containing protein</fullName>
    </recommendedName>
</protein>
<evidence type="ECO:0000313" key="2">
    <source>
        <dbReference type="EMBL" id="PAU96200.1"/>
    </source>
</evidence>
<dbReference type="InterPro" id="IPR018723">
    <property type="entry name" value="DUF2254_membrane"/>
</dbReference>
<feature type="transmembrane region" description="Helical" evidence="1">
    <location>
        <begin position="41"/>
        <end position="66"/>
    </location>
</feature>
<gene>
    <name evidence="2" type="ORF">CK240_14905</name>
</gene>
<keyword evidence="1" id="KW-1133">Transmembrane helix</keyword>
<comment type="caution">
    <text evidence="2">The sequence shown here is derived from an EMBL/GenBank/DDBJ whole genome shotgun (WGS) entry which is preliminary data.</text>
</comment>
<keyword evidence="1" id="KW-0812">Transmembrane</keyword>
<keyword evidence="3" id="KW-1185">Reference proteome</keyword>
<evidence type="ECO:0000256" key="1">
    <source>
        <dbReference type="SAM" id="Phobius"/>
    </source>
</evidence>
<dbReference type="Pfam" id="PF10011">
    <property type="entry name" value="DUF2254"/>
    <property type="match status" value="1"/>
</dbReference>
<dbReference type="AlphaFoldDB" id="A0A2A2GG78"/>